<reference evidence="1 2" key="1">
    <citation type="submission" date="2018-10" db="EMBL/GenBank/DDBJ databases">
        <title>Improved assembly of the deer mouse Peromyscus maniculatus genome.</title>
        <authorList>
            <person name="Lassance J.-M."/>
            <person name="Hoekstra H.E."/>
        </authorList>
    </citation>
    <scope>NUCLEOTIDE SEQUENCE [LARGE SCALE GENOMIC DNA]</scope>
</reference>
<name>A0A8C8UG61_PERMB</name>
<dbReference type="GO" id="GO:0010506">
    <property type="term" value="P:regulation of autophagy"/>
    <property type="evidence" value="ECO:0007669"/>
    <property type="project" value="InterPro"/>
</dbReference>
<protein>
    <submittedName>
        <fullName evidence="1">Uncharacterized protein</fullName>
    </submittedName>
</protein>
<dbReference type="InterPro" id="IPR045131">
    <property type="entry name" value="CISD1/2"/>
</dbReference>
<organism evidence="1 2">
    <name type="scientific">Peromyscus maniculatus bairdii</name>
    <name type="common">Prairie deer mouse</name>
    <dbReference type="NCBI Taxonomy" id="230844"/>
    <lineage>
        <taxon>Eukaryota</taxon>
        <taxon>Metazoa</taxon>
        <taxon>Chordata</taxon>
        <taxon>Craniata</taxon>
        <taxon>Vertebrata</taxon>
        <taxon>Euteleostomi</taxon>
        <taxon>Mammalia</taxon>
        <taxon>Eutheria</taxon>
        <taxon>Euarchontoglires</taxon>
        <taxon>Glires</taxon>
        <taxon>Rodentia</taxon>
        <taxon>Myomorpha</taxon>
        <taxon>Muroidea</taxon>
        <taxon>Cricetidae</taxon>
        <taxon>Neotominae</taxon>
        <taxon>Peromyscus</taxon>
    </lineage>
</organism>
<accession>A0A8C8UG61</accession>
<dbReference type="GO" id="GO:0051537">
    <property type="term" value="F:2 iron, 2 sulfur cluster binding"/>
    <property type="evidence" value="ECO:0007669"/>
    <property type="project" value="InterPro"/>
</dbReference>
<dbReference type="Ensembl" id="ENSPEMT00000037863.1">
    <property type="protein sequence ID" value="ENSPEMP00000029705.1"/>
    <property type="gene ID" value="ENSPEMG00000029109.1"/>
</dbReference>
<dbReference type="PANTHER" id="PTHR13680">
    <property type="entry name" value="CDGSH IRON-SULFUR DOMAIN-CONTAINING PROTEIN 1"/>
    <property type="match status" value="1"/>
</dbReference>
<dbReference type="GO" id="GO:0005741">
    <property type="term" value="C:mitochondrial outer membrane"/>
    <property type="evidence" value="ECO:0007669"/>
    <property type="project" value="TreeGrafter"/>
</dbReference>
<evidence type="ECO:0000313" key="1">
    <source>
        <dbReference type="Ensembl" id="ENSPEMP00000029705.1"/>
    </source>
</evidence>
<keyword evidence="2" id="KW-1185">Reference proteome</keyword>
<evidence type="ECO:0000313" key="2">
    <source>
        <dbReference type="Proteomes" id="UP000694547"/>
    </source>
</evidence>
<reference evidence="1" key="2">
    <citation type="submission" date="2025-08" db="UniProtKB">
        <authorList>
            <consortium name="Ensembl"/>
        </authorList>
    </citation>
    <scope>IDENTIFICATION</scope>
</reference>
<dbReference type="GO" id="GO:0000422">
    <property type="term" value="P:autophagy of mitochondrion"/>
    <property type="evidence" value="ECO:0007669"/>
    <property type="project" value="TreeGrafter"/>
</dbReference>
<sequence length="104" mass="11584">MVLEKELRVLHLHSPAAGTYGGQLNSNYHMGFIHLTVSEWLRLLLSLGVLTHLGYHLATCLLSLTMKQQKDSLIKIKIQKGNPKVVKEINIEDLCLTRGACSSC</sequence>
<dbReference type="GeneTree" id="ENSGT00940000156660"/>
<dbReference type="PANTHER" id="PTHR13680:SF33">
    <property type="entry name" value="CDGSH IRON-SULFUR DOMAIN-CONTAINING PROTEIN 2"/>
    <property type="match status" value="1"/>
</dbReference>
<proteinExistence type="predicted"/>
<reference evidence="1" key="3">
    <citation type="submission" date="2025-09" db="UniProtKB">
        <authorList>
            <consortium name="Ensembl"/>
        </authorList>
    </citation>
    <scope>IDENTIFICATION</scope>
</reference>
<dbReference type="Proteomes" id="UP000694547">
    <property type="component" value="Chromosome 6"/>
</dbReference>
<dbReference type="AlphaFoldDB" id="A0A8C8UG61"/>